<reference evidence="2" key="2">
    <citation type="submission" date="2015-01" db="EMBL/GenBank/DDBJ databases">
        <title>Evolutionary Origins and Diversification of the Mycorrhizal Mutualists.</title>
        <authorList>
            <consortium name="DOE Joint Genome Institute"/>
            <consortium name="Mycorrhizal Genomics Consortium"/>
            <person name="Kohler A."/>
            <person name="Kuo A."/>
            <person name="Nagy L.G."/>
            <person name="Floudas D."/>
            <person name="Copeland A."/>
            <person name="Barry K.W."/>
            <person name="Cichocki N."/>
            <person name="Veneault-Fourrey C."/>
            <person name="LaButti K."/>
            <person name="Lindquist E.A."/>
            <person name="Lipzen A."/>
            <person name="Lundell T."/>
            <person name="Morin E."/>
            <person name="Murat C."/>
            <person name="Riley R."/>
            <person name="Ohm R."/>
            <person name="Sun H."/>
            <person name="Tunlid A."/>
            <person name="Henrissat B."/>
            <person name="Grigoriev I.V."/>
            <person name="Hibbett D.S."/>
            <person name="Martin F."/>
        </authorList>
    </citation>
    <scope>NUCLEOTIDE SEQUENCE [LARGE SCALE GENOMIC DNA]</scope>
    <source>
        <strain evidence="2">F 1598</strain>
    </source>
</reference>
<dbReference type="Proteomes" id="UP000054166">
    <property type="component" value="Unassembled WGS sequence"/>
</dbReference>
<feature type="non-terminal residue" evidence="1">
    <location>
        <position position="119"/>
    </location>
</feature>
<organism evidence="1 2">
    <name type="scientific">Piloderma croceum (strain F 1598)</name>
    <dbReference type="NCBI Taxonomy" id="765440"/>
    <lineage>
        <taxon>Eukaryota</taxon>
        <taxon>Fungi</taxon>
        <taxon>Dikarya</taxon>
        <taxon>Basidiomycota</taxon>
        <taxon>Agaricomycotina</taxon>
        <taxon>Agaricomycetes</taxon>
        <taxon>Agaricomycetidae</taxon>
        <taxon>Atheliales</taxon>
        <taxon>Atheliaceae</taxon>
        <taxon>Piloderma</taxon>
    </lineage>
</organism>
<proteinExistence type="predicted"/>
<dbReference type="HOGENOM" id="CLU_119163_0_1_1"/>
<feature type="non-terminal residue" evidence="1">
    <location>
        <position position="1"/>
    </location>
</feature>
<protein>
    <submittedName>
        <fullName evidence="1">Uncharacterized protein</fullName>
    </submittedName>
</protein>
<sequence length="119" mass="13067">RKSNTFTTAHVEAVVAAIHIGDDLSPGRKIIIQNLIKEYADCFALSMSEVYHVPGAVHKINVPRDKIFNTKVHQCPLTPLQCTYYDGVLDQMLEVGVIVPIAADKVKCVSPTTLAQKAH</sequence>
<dbReference type="EMBL" id="KN833015">
    <property type="protein sequence ID" value="KIM78651.1"/>
    <property type="molecule type" value="Genomic_DNA"/>
</dbReference>
<dbReference type="OrthoDB" id="3363652at2759"/>
<reference evidence="1 2" key="1">
    <citation type="submission" date="2014-04" db="EMBL/GenBank/DDBJ databases">
        <authorList>
            <consortium name="DOE Joint Genome Institute"/>
            <person name="Kuo A."/>
            <person name="Tarkka M."/>
            <person name="Buscot F."/>
            <person name="Kohler A."/>
            <person name="Nagy L.G."/>
            <person name="Floudas D."/>
            <person name="Copeland A."/>
            <person name="Barry K.W."/>
            <person name="Cichocki N."/>
            <person name="Veneault-Fourrey C."/>
            <person name="LaButti K."/>
            <person name="Lindquist E.A."/>
            <person name="Lipzen A."/>
            <person name="Lundell T."/>
            <person name="Morin E."/>
            <person name="Murat C."/>
            <person name="Sun H."/>
            <person name="Tunlid A."/>
            <person name="Henrissat B."/>
            <person name="Grigoriev I.V."/>
            <person name="Hibbett D.S."/>
            <person name="Martin F."/>
            <person name="Nordberg H.P."/>
            <person name="Cantor M.N."/>
            <person name="Hua S.X."/>
        </authorList>
    </citation>
    <scope>NUCLEOTIDE SEQUENCE [LARGE SCALE GENOMIC DNA]</scope>
    <source>
        <strain evidence="1 2">F 1598</strain>
    </source>
</reference>
<accession>A0A0C3FFA3</accession>
<dbReference type="AlphaFoldDB" id="A0A0C3FFA3"/>
<name>A0A0C3FFA3_PILCF</name>
<evidence type="ECO:0000313" key="1">
    <source>
        <dbReference type="EMBL" id="KIM78651.1"/>
    </source>
</evidence>
<evidence type="ECO:0000313" key="2">
    <source>
        <dbReference type="Proteomes" id="UP000054166"/>
    </source>
</evidence>
<dbReference type="InParanoid" id="A0A0C3FFA3"/>
<keyword evidence="2" id="KW-1185">Reference proteome</keyword>
<gene>
    <name evidence="1" type="ORF">PILCRDRAFT_51189</name>
</gene>